<gene>
    <name evidence="7" type="ORF">Agabi119p4_470</name>
</gene>
<reference evidence="7 8" key="1">
    <citation type="journal article" name="Sci. Rep.">
        <title>Telomere-to-telomere assembled and centromere annotated genomes of the two main subspecies of the button mushroom Agaricus bisporus reveal especially polymorphic chromosome ends.</title>
        <authorList>
            <person name="Sonnenberg A.S.M."/>
            <person name="Sedaghat-Telgerd N."/>
            <person name="Lavrijssen B."/>
            <person name="Ohm R.A."/>
            <person name="Hendrickx P.M."/>
            <person name="Scholtmeijer K."/>
            <person name="Baars J.J.P."/>
            <person name="van Peer A."/>
        </authorList>
    </citation>
    <scope>NUCLEOTIDE SEQUENCE [LARGE SCALE GENOMIC DNA]</scope>
    <source>
        <strain evidence="7 8">H119_p4</strain>
    </source>
</reference>
<dbReference type="Pfam" id="PF04825">
    <property type="entry name" value="Rad21_Rec8_N"/>
    <property type="match status" value="1"/>
</dbReference>
<dbReference type="AlphaFoldDB" id="A0A8H7FAK5"/>
<feature type="region of interest" description="Disordered" evidence="4">
    <location>
        <begin position="302"/>
        <end position="363"/>
    </location>
</feature>
<dbReference type="GO" id="GO:0008278">
    <property type="term" value="C:cohesin complex"/>
    <property type="evidence" value="ECO:0007669"/>
    <property type="project" value="InterPro"/>
</dbReference>
<evidence type="ECO:0000256" key="1">
    <source>
        <dbReference type="ARBA" id="ARBA00004123"/>
    </source>
</evidence>
<accession>A0A8H7FAK5</accession>
<dbReference type="InterPro" id="IPR006910">
    <property type="entry name" value="Rad21_Rec8_N"/>
</dbReference>
<evidence type="ECO:0000256" key="4">
    <source>
        <dbReference type="SAM" id="MobiDB-lite"/>
    </source>
</evidence>
<comment type="subcellular location">
    <subcellularLocation>
        <location evidence="1">Nucleus</location>
    </subcellularLocation>
</comment>
<comment type="caution">
    <text evidence="7">The sequence shown here is derived from an EMBL/GenBank/DDBJ whole genome shotgun (WGS) entry which is preliminary data.</text>
</comment>
<proteinExistence type="inferred from homology"/>
<feature type="compositionally biased region" description="Polar residues" evidence="4">
    <location>
        <begin position="302"/>
        <end position="323"/>
    </location>
</feature>
<dbReference type="InterPro" id="IPR006909">
    <property type="entry name" value="Rad21/Rec8_C_eu"/>
</dbReference>
<evidence type="ECO:0000256" key="3">
    <source>
        <dbReference type="ARBA" id="ARBA00023242"/>
    </source>
</evidence>
<evidence type="ECO:0000259" key="5">
    <source>
        <dbReference type="Pfam" id="PF04824"/>
    </source>
</evidence>
<dbReference type="InterPro" id="IPR039781">
    <property type="entry name" value="Rad21/Rec8-like"/>
</dbReference>
<sequence>MFFSPELLSRRDSGFGLLWLAATIGSKSVFKKLPKRSVMVADIAQLCDLIAEPTEPLALRLSSNLMYGAVRVYKVKQELFITDVNTCAAALKKMMQDMRQHTMADKNLMLAQASARPQAVTISNDPDSARALMLEELFSGWDDEGNGDIDLITNEDDDDFDPKAQRVKIKRTEDSAVGLARKDEHTLKDHHDHDTFIPGSLGETFNSANGMDLSSSQFEGRFDFEDNFLAISDGYDLAEGLGDELAVELGWAVGEPPQPVAKTAGTVDADIQAADFDMGINLPSADFDSGAQFGFDYVQATSTPQRTSNKNDENTGQSISPINGNLEDPSAPQLSQYREVGSEQPPLMDIRVQNQQDGSSTKKRKRLRLVLDARIELTDEELKIARAKYAESQKELRKEMFHKKLEKDAGKMISDIIWGAPQGINAEQLIQFWRKNFKVQAQGRININDCDDQEPLRKKRKSHAREMTVENTAGSPQFIPEPRELDDPMLGQGAIVDFQPLADDNAESAQRRSSEEPGQGRQRSRVSSVERGSQFGIDVQAKDSFGSQRSMFPWDNAGATSSAGGHFLSDRVDVADADVRLRESPLRSPFTYRSRSGSAVVGLGAISSATGGRSSQAFGEEFAIDDGIRDGVEESQISEMALVTLEKNSFNFLEYAKMQRQAKPNDELKFATIVPAVTSTRHIAATAFYHCLVLATKNLLHIKQAEPYAPIVISVI</sequence>
<dbReference type="Proteomes" id="UP000629468">
    <property type="component" value="Unassembled WGS sequence"/>
</dbReference>
<dbReference type="EMBL" id="JABXXO010000001">
    <property type="protein sequence ID" value="KAF7784305.1"/>
    <property type="molecule type" value="Genomic_DNA"/>
</dbReference>
<organism evidence="7 8">
    <name type="scientific">Agaricus bisporus var. burnettii</name>
    <dbReference type="NCBI Taxonomy" id="192524"/>
    <lineage>
        <taxon>Eukaryota</taxon>
        <taxon>Fungi</taxon>
        <taxon>Dikarya</taxon>
        <taxon>Basidiomycota</taxon>
        <taxon>Agaricomycotina</taxon>
        <taxon>Agaricomycetes</taxon>
        <taxon>Agaricomycetidae</taxon>
        <taxon>Agaricales</taxon>
        <taxon>Agaricineae</taxon>
        <taxon>Agaricaceae</taxon>
        <taxon>Agaricus</taxon>
    </lineage>
</organism>
<protein>
    <recommendedName>
        <fullName evidence="9">Rad21/Rec8-like protein N-terminal domain-containing protein</fullName>
    </recommendedName>
</protein>
<keyword evidence="3" id="KW-0539">Nucleus</keyword>
<dbReference type="GO" id="GO:1990414">
    <property type="term" value="P:replication-born double-strand break repair via sister chromatid exchange"/>
    <property type="evidence" value="ECO:0007669"/>
    <property type="project" value="TreeGrafter"/>
</dbReference>
<name>A0A8H7FAK5_AGABI</name>
<feature type="region of interest" description="Disordered" evidence="4">
    <location>
        <begin position="505"/>
        <end position="542"/>
    </location>
</feature>
<evidence type="ECO:0000259" key="6">
    <source>
        <dbReference type="Pfam" id="PF04825"/>
    </source>
</evidence>
<dbReference type="Gene3D" id="1.10.10.580">
    <property type="entry name" value="Structural maintenance of chromosome 1. Chain E"/>
    <property type="match status" value="1"/>
</dbReference>
<evidence type="ECO:0000313" key="7">
    <source>
        <dbReference type="EMBL" id="KAF7784305.1"/>
    </source>
</evidence>
<dbReference type="PANTHER" id="PTHR12585:SF69">
    <property type="entry name" value="FI11703P"/>
    <property type="match status" value="1"/>
</dbReference>
<dbReference type="GO" id="GO:0005634">
    <property type="term" value="C:nucleus"/>
    <property type="evidence" value="ECO:0007669"/>
    <property type="project" value="UniProtKB-SubCell"/>
</dbReference>
<evidence type="ECO:0000313" key="8">
    <source>
        <dbReference type="Proteomes" id="UP000629468"/>
    </source>
</evidence>
<dbReference type="GO" id="GO:0007062">
    <property type="term" value="P:sister chromatid cohesion"/>
    <property type="evidence" value="ECO:0007669"/>
    <property type="project" value="InterPro"/>
</dbReference>
<dbReference type="Pfam" id="PF04824">
    <property type="entry name" value="Rad21_Rec8"/>
    <property type="match status" value="1"/>
</dbReference>
<evidence type="ECO:0008006" key="9">
    <source>
        <dbReference type="Google" id="ProtNLM"/>
    </source>
</evidence>
<dbReference type="InterPro" id="IPR036390">
    <property type="entry name" value="WH_DNA-bd_sf"/>
</dbReference>
<comment type="similarity">
    <text evidence="2">Belongs to the rad21 family.</text>
</comment>
<dbReference type="SUPFAM" id="SSF46785">
    <property type="entry name" value="Winged helix' DNA-binding domain"/>
    <property type="match status" value="1"/>
</dbReference>
<dbReference type="InterPro" id="IPR023093">
    <property type="entry name" value="ScpA-like_C"/>
</dbReference>
<feature type="region of interest" description="Disordered" evidence="4">
    <location>
        <begin position="452"/>
        <end position="486"/>
    </location>
</feature>
<feature type="domain" description="Rad21/Rec8-like protein C-terminal eukaryotic" evidence="5">
    <location>
        <begin position="675"/>
        <end position="714"/>
    </location>
</feature>
<evidence type="ECO:0000256" key="2">
    <source>
        <dbReference type="ARBA" id="ARBA00009870"/>
    </source>
</evidence>
<dbReference type="GO" id="GO:0003682">
    <property type="term" value="F:chromatin binding"/>
    <property type="evidence" value="ECO:0007669"/>
    <property type="project" value="TreeGrafter"/>
</dbReference>
<feature type="domain" description="Rad21/Rec8-like protein N-terminal" evidence="6">
    <location>
        <begin position="1"/>
        <end position="103"/>
    </location>
</feature>
<dbReference type="PANTHER" id="PTHR12585">
    <property type="entry name" value="SCC1 / RAD21 FAMILY MEMBER"/>
    <property type="match status" value="1"/>
</dbReference>